<proteinExistence type="inferred from homology"/>
<dbReference type="InterPro" id="IPR025657">
    <property type="entry name" value="RadC_JAB"/>
</dbReference>
<keyword evidence="3" id="KW-0378">Hydrolase</keyword>
<name>A0A0L0M8R0_9BURK</name>
<dbReference type="InterPro" id="IPR037518">
    <property type="entry name" value="MPN"/>
</dbReference>
<keyword evidence="2" id="KW-0479">Metal-binding</keyword>
<dbReference type="NCBIfam" id="NF000642">
    <property type="entry name" value="PRK00024.1"/>
    <property type="match status" value="1"/>
</dbReference>
<dbReference type="GO" id="GO:0006508">
    <property type="term" value="P:proteolysis"/>
    <property type="evidence" value="ECO:0007669"/>
    <property type="project" value="UniProtKB-KW"/>
</dbReference>
<evidence type="ECO:0000256" key="6">
    <source>
        <dbReference type="RuleBase" id="RU003797"/>
    </source>
</evidence>
<keyword evidence="9" id="KW-1185">Reference proteome</keyword>
<dbReference type="PATRIC" id="fig|242163.4.peg.2383"/>
<dbReference type="GO" id="GO:0046872">
    <property type="term" value="F:metal ion binding"/>
    <property type="evidence" value="ECO:0007669"/>
    <property type="project" value="UniProtKB-KW"/>
</dbReference>
<comment type="similarity">
    <text evidence="6">Belongs to the UPF0758 family.</text>
</comment>
<dbReference type="InterPro" id="IPR010994">
    <property type="entry name" value="RuvA_2-like"/>
</dbReference>
<comment type="caution">
    <text evidence="8">The sequence shown here is derived from an EMBL/GenBank/DDBJ whole genome shotgun (WGS) entry which is preliminary data.</text>
</comment>
<evidence type="ECO:0000256" key="5">
    <source>
        <dbReference type="ARBA" id="ARBA00023049"/>
    </source>
</evidence>
<dbReference type="InterPro" id="IPR046778">
    <property type="entry name" value="UPF0758_N"/>
</dbReference>
<evidence type="ECO:0000259" key="7">
    <source>
        <dbReference type="PROSITE" id="PS50249"/>
    </source>
</evidence>
<evidence type="ECO:0000256" key="2">
    <source>
        <dbReference type="ARBA" id="ARBA00022723"/>
    </source>
</evidence>
<dbReference type="EMBL" id="LFJJ01000186">
    <property type="protein sequence ID" value="KND58349.1"/>
    <property type="molecule type" value="Genomic_DNA"/>
</dbReference>
<dbReference type="InterPro" id="IPR001405">
    <property type="entry name" value="UPF0758"/>
</dbReference>
<dbReference type="PROSITE" id="PS50249">
    <property type="entry name" value="MPN"/>
    <property type="match status" value="1"/>
</dbReference>
<evidence type="ECO:0000313" key="8">
    <source>
        <dbReference type="EMBL" id="KND58349.1"/>
    </source>
</evidence>
<dbReference type="PANTHER" id="PTHR30471">
    <property type="entry name" value="DNA REPAIR PROTEIN RADC"/>
    <property type="match status" value="1"/>
</dbReference>
<dbReference type="GO" id="GO:0008237">
    <property type="term" value="F:metallopeptidase activity"/>
    <property type="evidence" value="ECO:0007669"/>
    <property type="project" value="UniProtKB-KW"/>
</dbReference>
<evidence type="ECO:0000313" key="9">
    <source>
        <dbReference type="Proteomes" id="UP000036959"/>
    </source>
</evidence>
<protein>
    <submittedName>
        <fullName evidence="8">DNA repair protein RadC</fullName>
    </submittedName>
</protein>
<sequence>MTADVPTSHPPMPARKRDKRHLAIRHWAEAERPRERLLERGSEALSDAELLAIFLRTGARGVSAIDLARDLIRHFGSLKNLMNATPTQLCALHGVKTARAATLLAVSELSRRILMERAREGTLLNSPIAVRTFLTEHIGLLIGGKPREVFVCTYLDARHKLLACEESAQGSLTRVAVYPREIVRRAIELNAAALIVAHNHLSGGAEPSAADHTT</sequence>
<reference evidence="9" key="1">
    <citation type="submission" date="2015-06" db="EMBL/GenBank/DDBJ databases">
        <title>Comparative genomics of Burkholderia leaf nodule symbionts.</title>
        <authorList>
            <person name="Carlier A."/>
            <person name="Eberl L."/>
            <person name="Pinto-Carbo M."/>
        </authorList>
    </citation>
    <scope>NUCLEOTIDE SEQUENCE [LARGE SCALE GENOMIC DNA]</scope>
    <source>
        <strain evidence="9">UZHbot4</strain>
    </source>
</reference>
<dbReference type="SUPFAM" id="SSF47781">
    <property type="entry name" value="RuvA domain 2-like"/>
    <property type="match status" value="1"/>
</dbReference>
<dbReference type="PANTHER" id="PTHR30471:SF3">
    <property type="entry name" value="UPF0758 PROTEIN YEES-RELATED"/>
    <property type="match status" value="1"/>
</dbReference>
<dbReference type="Gene3D" id="3.40.140.10">
    <property type="entry name" value="Cytidine Deaminase, domain 2"/>
    <property type="match status" value="1"/>
</dbReference>
<dbReference type="AlphaFoldDB" id="A0A0L0M8R0"/>
<dbReference type="NCBIfam" id="TIGR00608">
    <property type="entry name" value="radc"/>
    <property type="match status" value="1"/>
</dbReference>
<dbReference type="Gene3D" id="1.10.150.20">
    <property type="entry name" value="5' to 3' exonuclease, C-terminal subdomain"/>
    <property type="match status" value="1"/>
</dbReference>
<dbReference type="Proteomes" id="UP000036959">
    <property type="component" value="Unassembled WGS sequence"/>
</dbReference>
<evidence type="ECO:0000256" key="1">
    <source>
        <dbReference type="ARBA" id="ARBA00022670"/>
    </source>
</evidence>
<dbReference type="Pfam" id="PF20582">
    <property type="entry name" value="UPF0758_N"/>
    <property type="match status" value="1"/>
</dbReference>
<keyword evidence="1" id="KW-0645">Protease</keyword>
<keyword evidence="5" id="KW-0482">Metalloprotease</keyword>
<keyword evidence="4" id="KW-0862">Zinc</keyword>
<gene>
    <name evidence="8" type="ORF">BVER_05184c</name>
</gene>
<accession>A0A0L0M8R0</accession>
<organism evidence="8 9">
    <name type="scientific">Candidatus Burkholderia verschuerenii</name>
    <dbReference type="NCBI Taxonomy" id="242163"/>
    <lineage>
        <taxon>Bacteria</taxon>
        <taxon>Pseudomonadati</taxon>
        <taxon>Pseudomonadota</taxon>
        <taxon>Betaproteobacteria</taxon>
        <taxon>Burkholderiales</taxon>
        <taxon>Burkholderiaceae</taxon>
        <taxon>Burkholderia</taxon>
    </lineage>
</organism>
<dbReference type="Pfam" id="PF04002">
    <property type="entry name" value="RadC"/>
    <property type="match status" value="1"/>
</dbReference>
<evidence type="ECO:0000256" key="3">
    <source>
        <dbReference type="ARBA" id="ARBA00022801"/>
    </source>
</evidence>
<evidence type="ECO:0000256" key="4">
    <source>
        <dbReference type="ARBA" id="ARBA00022833"/>
    </source>
</evidence>
<feature type="domain" description="MPN" evidence="7">
    <location>
        <begin position="123"/>
        <end position="214"/>
    </location>
</feature>